<accession>A0A074LJ56</accession>
<gene>
    <name evidence="1" type="ORF">EL26_16325</name>
</gene>
<evidence type="ECO:0000313" key="2">
    <source>
        <dbReference type="Proteomes" id="UP000027931"/>
    </source>
</evidence>
<name>A0A074LJ56_9BACL</name>
<dbReference type="AlphaFoldDB" id="A0A074LJ56"/>
<sequence length="60" mass="6871">MQPKLTPAEYAELKQLLNIVQDKTKSPGERRIAKAKFERLYNQARKRMASTRSHTVAASL</sequence>
<organism evidence="1 2">
    <name type="scientific">Tumebacillus flagellatus</name>
    <dbReference type="NCBI Taxonomy" id="1157490"/>
    <lineage>
        <taxon>Bacteria</taxon>
        <taxon>Bacillati</taxon>
        <taxon>Bacillota</taxon>
        <taxon>Bacilli</taxon>
        <taxon>Bacillales</taxon>
        <taxon>Alicyclobacillaceae</taxon>
        <taxon>Tumebacillus</taxon>
    </lineage>
</organism>
<dbReference type="RefSeq" id="WP_038090836.1">
    <property type="nucleotide sequence ID" value="NZ_JMIR01000025.1"/>
</dbReference>
<dbReference type="EMBL" id="JMIR01000025">
    <property type="protein sequence ID" value="KEO82216.1"/>
    <property type="molecule type" value="Genomic_DNA"/>
</dbReference>
<comment type="caution">
    <text evidence="1">The sequence shown here is derived from an EMBL/GenBank/DDBJ whole genome shotgun (WGS) entry which is preliminary data.</text>
</comment>
<proteinExistence type="predicted"/>
<reference evidence="1 2" key="1">
    <citation type="journal article" date="2013" name="Int. J. Syst. Evol. Microbiol.">
        <title>Tumebacillus flagellatus sp. nov., an alpha-amylase/pullulanase-producing bacterium isolated from cassava wastewater.</title>
        <authorList>
            <person name="Wang Q."/>
            <person name="Xie N."/>
            <person name="Qin Y."/>
            <person name="Shen N."/>
            <person name="Zhu J."/>
            <person name="Mi H."/>
            <person name="Huang R."/>
        </authorList>
    </citation>
    <scope>NUCLEOTIDE SEQUENCE [LARGE SCALE GENOMIC DNA]</scope>
    <source>
        <strain evidence="1 2">GST4</strain>
    </source>
</reference>
<dbReference type="Proteomes" id="UP000027931">
    <property type="component" value="Unassembled WGS sequence"/>
</dbReference>
<evidence type="ECO:0000313" key="1">
    <source>
        <dbReference type="EMBL" id="KEO82216.1"/>
    </source>
</evidence>
<protein>
    <submittedName>
        <fullName evidence="1">Uncharacterized protein</fullName>
    </submittedName>
</protein>
<keyword evidence="2" id="KW-1185">Reference proteome</keyword>